<reference evidence="4 5" key="1">
    <citation type="submission" date="2018-09" db="EMBL/GenBank/DDBJ databases">
        <title>Genome sequencing of Nocardioides immobilis CCTCC AB 2017083 for comparison to Nocardioides silvaticus.</title>
        <authorList>
            <person name="Li C."/>
            <person name="Wang G."/>
        </authorList>
    </citation>
    <scope>NUCLEOTIDE SEQUENCE [LARGE SCALE GENOMIC DNA]</scope>
    <source>
        <strain evidence="4 5">CCTCC AB 2017083</strain>
    </source>
</reference>
<dbReference type="PANTHER" id="PTHR31126:SF1">
    <property type="entry name" value="TYROSINE SPECIFIC PROTEIN PHOSPHATASES DOMAIN-CONTAINING PROTEIN"/>
    <property type="match status" value="1"/>
</dbReference>
<dbReference type="PANTHER" id="PTHR31126">
    <property type="entry name" value="TYROSINE-PROTEIN PHOSPHATASE"/>
    <property type="match status" value="1"/>
</dbReference>
<feature type="region of interest" description="Disordered" evidence="2">
    <location>
        <begin position="1"/>
        <end position="42"/>
    </location>
</feature>
<feature type="compositionally biased region" description="Basic and acidic residues" evidence="2">
    <location>
        <begin position="23"/>
        <end position="32"/>
    </location>
</feature>
<dbReference type="InterPro" id="IPR029021">
    <property type="entry name" value="Prot-tyrosine_phosphatase-like"/>
</dbReference>
<dbReference type="InterPro" id="IPR000387">
    <property type="entry name" value="Tyr_Pase_dom"/>
</dbReference>
<comment type="similarity">
    <text evidence="1">Belongs to the protein-tyrosine phosphatase family.</text>
</comment>
<dbReference type="Pfam" id="PF13350">
    <property type="entry name" value="Y_phosphatase3"/>
    <property type="match status" value="1"/>
</dbReference>
<comment type="caution">
    <text evidence="4">The sequence shown here is derived from an EMBL/GenBank/DDBJ whole genome shotgun (WGS) entry which is preliminary data.</text>
</comment>
<organism evidence="4 5">
    <name type="scientific">Nocardioides immobilis</name>
    <dbReference type="NCBI Taxonomy" id="2049295"/>
    <lineage>
        <taxon>Bacteria</taxon>
        <taxon>Bacillati</taxon>
        <taxon>Actinomycetota</taxon>
        <taxon>Actinomycetes</taxon>
        <taxon>Propionibacteriales</taxon>
        <taxon>Nocardioidaceae</taxon>
        <taxon>Nocardioides</taxon>
    </lineage>
</organism>
<dbReference type="InterPro" id="IPR026893">
    <property type="entry name" value="Tyr/Ser_Pase_IphP-type"/>
</dbReference>
<name>A0A417XTE3_9ACTN</name>
<evidence type="ECO:0000313" key="4">
    <source>
        <dbReference type="EMBL" id="RHW23487.1"/>
    </source>
</evidence>
<dbReference type="AlphaFoldDB" id="A0A417XTE3"/>
<dbReference type="SUPFAM" id="SSF52799">
    <property type="entry name" value="(Phosphotyrosine protein) phosphatases II"/>
    <property type="match status" value="1"/>
</dbReference>
<evidence type="ECO:0000313" key="5">
    <source>
        <dbReference type="Proteomes" id="UP000283644"/>
    </source>
</evidence>
<evidence type="ECO:0000256" key="2">
    <source>
        <dbReference type="SAM" id="MobiDB-lite"/>
    </source>
</evidence>
<feature type="domain" description="Tyrosine specific protein phosphatases" evidence="3">
    <location>
        <begin position="169"/>
        <end position="218"/>
    </location>
</feature>
<accession>A0A417XTE3</accession>
<protein>
    <submittedName>
        <fullName evidence="4">Tyrosine-protein phosphatase</fullName>
    </submittedName>
</protein>
<dbReference type="PROSITE" id="PS50056">
    <property type="entry name" value="TYR_PHOSPHATASE_2"/>
    <property type="match status" value="1"/>
</dbReference>
<evidence type="ECO:0000256" key="1">
    <source>
        <dbReference type="ARBA" id="ARBA00009580"/>
    </source>
</evidence>
<evidence type="ECO:0000259" key="3">
    <source>
        <dbReference type="PROSITE" id="PS50056"/>
    </source>
</evidence>
<keyword evidence="5" id="KW-1185">Reference proteome</keyword>
<dbReference type="GO" id="GO:0004721">
    <property type="term" value="F:phosphoprotein phosphatase activity"/>
    <property type="evidence" value="ECO:0007669"/>
    <property type="project" value="InterPro"/>
</dbReference>
<dbReference type="PROSITE" id="PS00383">
    <property type="entry name" value="TYR_PHOSPHATASE_1"/>
    <property type="match status" value="1"/>
</dbReference>
<dbReference type="InterPro" id="IPR016130">
    <property type="entry name" value="Tyr_Pase_AS"/>
</dbReference>
<dbReference type="Gene3D" id="3.90.190.10">
    <property type="entry name" value="Protein tyrosine phosphatase superfamily"/>
    <property type="match status" value="1"/>
</dbReference>
<dbReference type="EMBL" id="QXGH01000046">
    <property type="protein sequence ID" value="RHW23487.1"/>
    <property type="molecule type" value="Genomic_DNA"/>
</dbReference>
<proteinExistence type="inferred from homology"/>
<gene>
    <name evidence="4" type="ORF">D0Z08_29705</name>
</gene>
<dbReference type="Proteomes" id="UP000283644">
    <property type="component" value="Unassembled WGS sequence"/>
</dbReference>
<sequence>MVDLKGSSEQGSDPTAPGVHQRPVQDRRREEGSPVSTSNAERWVDLAEVDNVRDLGGLPLSDGGCTRRGVVFRASTLQEATEADVAQLVGIRRLRTIVDLRLPAEAAREGHGLLGTQDVEVVNLPVRKGESTLLDVVVPDSRTTDLGLLYQQLLVGSAPSIVTAARLIGDPARHGVVFHCAAGKDRTGVLAAVLLDAVGVLAEAIIDDYVMTAERQHRVRERLVRIPAYRNLPAVAQGVMAVDGVGFARFVEWLQADAGGGARFLLDHGLTGDELALLRTALRDEPGV</sequence>